<evidence type="ECO:0000256" key="1">
    <source>
        <dbReference type="ARBA" id="ARBA00022741"/>
    </source>
</evidence>
<name>B6ASD7_9BACT</name>
<dbReference type="Pfam" id="PF04480">
    <property type="entry name" value="DUF559"/>
    <property type="match status" value="1"/>
</dbReference>
<keyword evidence="2" id="KW-0067">ATP-binding</keyword>
<dbReference type="Pfam" id="PF09369">
    <property type="entry name" value="MZB"/>
    <property type="match status" value="1"/>
</dbReference>
<reference evidence="6" key="1">
    <citation type="journal article" date="2004" name="Nature">
        <title>Community structure and metabolism through reconstruction of microbial genomes from the environment.</title>
        <authorList>
            <person name="Tyson G.W."/>
            <person name="Chapman J."/>
            <person name="Hugenholtz P."/>
            <person name="Allen E.E."/>
            <person name="Ram R.J."/>
            <person name="Richardson P.M."/>
            <person name="Solovyev V.V."/>
            <person name="Rubin E.M."/>
            <person name="Rokhsar D.S."/>
            <person name="Banfield J.F."/>
        </authorList>
    </citation>
    <scope>NUCLEOTIDE SEQUENCE [LARGE SCALE GENOMIC DNA]</scope>
</reference>
<evidence type="ECO:0000256" key="2">
    <source>
        <dbReference type="ARBA" id="ARBA00022840"/>
    </source>
</evidence>
<keyword evidence="6" id="KW-0347">Helicase</keyword>
<dbReference type="GO" id="GO:0016887">
    <property type="term" value="F:ATP hydrolysis activity"/>
    <property type="evidence" value="ECO:0007669"/>
    <property type="project" value="TreeGrafter"/>
</dbReference>
<dbReference type="GO" id="GO:0004386">
    <property type="term" value="F:helicase activity"/>
    <property type="evidence" value="ECO:0007669"/>
    <property type="project" value="UniProtKB-KW"/>
</dbReference>
<feature type="coiled-coil region" evidence="3">
    <location>
        <begin position="1164"/>
        <end position="1191"/>
    </location>
</feature>
<dbReference type="InterPro" id="IPR001650">
    <property type="entry name" value="Helicase_C-like"/>
</dbReference>
<dbReference type="PANTHER" id="PTHR47962:SF5">
    <property type="entry name" value="ATP-DEPENDENT HELICASE LHR-RELATED"/>
    <property type="match status" value="1"/>
</dbReference>
<dbReference type="PROSITE" id="PS51194">
    <property type="entry name" value="HELICASE_CTER"/>
    <property type="match status" value="1"/>
</dbReference>
<keyword evidence="3" id="KW-0175">Coiled coil</keyword>
<sequence>MNVFEFRQKIVGDYERFTRSFCYIQAKDISDFADNAYADEKFWPDPLIQLNPNFVSDCTVEDLVQRKTLHPLCGDIFRIGKSEKHPGRSLPLYKHQEEALIPAQSGKSYVVSTGTGSGKSLTYFIPIIDAILKSREMPPSNKISAVVVYPMNALCNSQMEELEKYLLLGFPPGKGPVTFKRYTGQERGEERRAIAENPPDILLTNFMMLEYLMLHHEQEDLAIIHALDGLRFLVLDELHTYRGRQGADVAMLVRRVRERFNPNLQMIGTSATMASEGSSKKKKDDVSEVASRLFGVPVSSDHVISETLKPRTNLAGPLDVDALRSFINSANPESLEYQEMLASPLARWIEETMGLSREESKEQWVRAKPMSLKHAAQRLSQEVGEGVELCQKVLKSFLLRSFSVIDEDGRPLFAFRLHQFLSGAGTVFTTLEPEGKRYLTLEGQQFVPGEDRSRALFGVVFCRSCGQEYLPITMIASGKGIQEIRPREMGDKAGEGEDTTIGYFMPDPNSCWDPEHPEEAFPAHWLDSSGTVKSSFRVKVPQRVSVDPLGRICQGEAASVSGWILPGAFRFCLNRSKCEASFEGNAKEYSKLSTLSSEGRSSATSILVLSSLRYMREETDLPPQAKKILAFTDNRQDAALQAGHFNDLIQTLLIRSGLLGALQISPTQSLLEENLPSSVFPVLGLDPPDFMINPQAQHLARQEAERTMREVLGYRLMVDLKRGWKINNPNLEQLELVTVEIRSLKECCQDEALWQGTHSLLENLSSEQRMDFAKKVLERMRRELCIKSVLLDPIYQDQMRSRSFHHLKDPWGVSTEERLTASRYMKLGTREDSNYYYFSVRSQVGRELRRKYGGGVSQEQFMRVLEGLMKGLVQAGIIVQEGVDQGVGYRINGMALEWKMLSKPSTSYNTFFHDLYLNIARILSSKKRTFHGIEGREHTAQVNHGDREDREERFREGVLPVLFCSPTMELGVDIAQLNAVYLRNVPPTPANYAQRSGRSGRSGQPSIVITYCSIQSPHDQYFFRNSEKMVAGVVTPPLLDLSNEELILNHLHSIWLAESGQRLEPTILSNLDGNHPDLPLRADLRMSMERDGVFRETMKRSEWILSTLQEDLVPEKAPWFSPDWLERVIRAAFSAFDRSFGRWRTLFKATKSQMDRSHAIMTNSAASQRERDMARDRYNEANNQMELLRAGSDILNSDFYSYRYLANQSFLPGYNFPRLPLLAYIPGKREGTGRNTFLSRPRFLALSEFGPNSLIYHEGSHYRVNKVILGFRDDEGRAQSSTLPMMKARLCPMCGYGHFNEESTLDHCAACGAPLSSGRLLTNLYRIENVSTRRQERITSDEEERQRQGYELITTYHYSGSHGLPDTLGEVKDETESLLSLKFGHSATVSRLNLGRKKRKTSTVWGFMIDRRSGQWGKDSDEVSPDESSNEEEVSSEFIRIVPYVDDRKNILNIIPQSGFLKEFGESRITTLMYALKRGIESFFQLEEVELASEPLPSDSDRRQILFYESAEGGAGVLQQIITDRKALQNVARAALDVIHCHPDGSDKEDTLSQECEAGCYRCLLSYYNQPDHPLIDRKDPEVINLLVRLSGATLEVGTQGRTSESQWEELCRMAESTLEKAWLAALKENGFFLPDKAQYYLEEFKTRPDFYYERTQSVIYVDGPHHESPHRAMADNALTVILENAGFTVIRFPKEKEFWPGIFKRFPDVFGAGSQT</sequence>
<gene>
    <name evidence="6" type="ORF">CGL2_10638007</name>
</gene>
<dbReference type="GO" id="GO:0003677">
    <property type="term" value="F:DNA binding"/>
    <property type="evidence" value="ECO:0007669"/>
    <property type="project" value="TreeGrafter"/>
</dbReference>
<organism evidence="6">
    <name type="scientific">Leptospirillum sp. Group II '5-way CG'</name>
    <dbReference type="NCBI Taxonomy" id="419541"/>
    <lineage>
        <taxon>Bacteria</taxon>
        <taxon>Pseudomonadati</taxon>
        <taxon>Nitrospirota</taxon>
        <taxon>Nitrospiria</taxon>
        <taxon>Nitrospirales</taxon>
        <taxon>Nitrospiraceae</taxon>
        <taxon>Leptospirillum</taxon>
    </lineage>
</organism>
<dbReference type="EMBL" id="DS995264">
    <property type="protein sequence ID" value="EDZ37969.1"/>
    <property type="molecule type" value="Genomic_DNA"/>
</dbReference>
<evidence type="ECO:0000313" key="6">
    <source>
        <dbReference type="EMBL" id="EDZ37969.1"/>
    </source>
</evidence>
<feature type="domain" description="Helicase ATP-binding" evidence="4">
    <location>
        <begin position="100"/>
        <end position="276"/>
    </location>
</feature>
<dbReference type="PANTHER" id="PTHR47962">
    <property type="entry name" value="ATP-DEPENDENT HELICASE LHR-RELATED-RELATED"/>
    <property type="match status" value="1"/>
</dbReference>
<protein>
    <submittedName>
        <fullName evidence="6">RNA helicase</fullName>
    </submittedName>
</protein>
<dbReference type="InterPro" id="IPR052511">
    <property type="entry name" value="ATP-dep_Helicase"/>
</dbReference>
<dbReference type="InterPro" id="IPR027417">
    <property type="entry name" value="P-loop_NTPase"/>
</dbReference>
<proteinExistence type="predicted"/>
<dbReference type="SUPFAM" id="SSF52540">
    <property type="entry name" value="P-loop containing nucleoside triphosphate hydrolases"/>
    <property type="match status" value="2"/>
</dbReference>
<accession>B6ASD7</accession>
<dbReference type="InterPro" id="IPR018973">
    <property type="entry name" value="MZB"/>
</dbReference>
<dbReference type="Pfam" id="PF00270">
    <property type="entry name" value="DEAD"/>
    <property type="match status" value="1"/>
</dbReference>
<evidence type="ECO:0000259" key="4">
    <source>
        <dbReference type="PROSITE" id="PS51192"/>
    </source>
</evidence>
<dbReference type="InterPro" id="IPR007569">
    <property type="entry name" value="DUF559"/>
</dbReference>
<dbReference type="Gene3D" id="3.40.50.300">
    <property type="entry name" value="P-loop containing nucleotide triphosphate hydrolases"/>
    <property type="match status" value="2"/>
</dbReference>
<reference evidence="6" key="2">
    <citation type="journal article" date="2008" name="PLoS Biol.">
        <title>Population genomic analysis of strain variation in Leptospirillum group II bacteria involved in acid mine drainage formation.</title>
        <authorList>
            <person name="Simmons S.L."/>
            <person name="Dibartolo G."/>
            <person name="Denef V.J."/>
            <person name="Goltsman D.S."/>
            <person name="Thelen M.P."/>
            <person name="Banfield J.F."/>
        </authorList>
    </citation>
    <scope>NUCLEOTIDE SEQUENCE [LARGE SCALE GENOMIC DNA]</scope>
</reference>
<dbReference type="InterPro" id="IPR011545">
    <property type="entry name" value="DEAD/DEAH_box_helicase_dom"/>
</dbReference>
<dbReference type="SMART" id="SM00490">
    <property type="entry name" value="HELICc"/>
    <property type="match status" value="1"/>
</dbReference>
<dbReference type="GO" id="GO:0005524">
    <property type="term" value="F:ATP binding"/>
    <property type="evidence" value="ECO:0007669"/>
    <property type="project" value="UniProtKB-KW"/>
</dbReference>
<evidence type="ECO:0000259" key="5">
    <source>
        <dbReference type="PROSITE" id="PS51194"/>
    </source>
</evidence>
<dbReference type="CDD" id="cd17923">
    <property type="entry name" value="DEXHc_Hrq1-like"/>
    <property type="match status" value="1"/>
</dbReference>
<dbReference type="Gene3D" id="3.40.960.10">
    <property type="entry name" value="VSR Endonuclease"/>
    <property type="match status" value="1"/>
</dbReference>
<keyword evidence="1" id="KW-0547">Nucleotide-binding</keyword>
<dbReference type="InterPro" id="IPR014001">
    <property type="entry name" value="Helicase_ATP-bd"/>
</dbReference>
<keyword evidence="6" id="KW-0378">Hydrolase</keyword>
<feature type="domain" description="Helicase C-terminal" evidence="5">
    <location>
        <begin position="895"/>
        <end position="1047"/>
    </location>
</feature>
<evidence type="ECO:0000256" key="3">
    <source>
        <dbReference type="SAM" id="Coils"/>
    </source>
</evidence>
<dbReference type="SMART" id="SM00487">
    <property type="entry name" value="DEXDc"/>
    <property type="match status" value="1"/>
</dbReference>
<dbReference type="PROSITE" id="PS51192">
    <property type="entry name" value="HELICASE_ATP_BIND_1"/>
    <property type="match status" value="1"/>
</dbReference>
<dbReference type="Pfam" id="PF00271">
    <property type="entry name" value="Helicase_C"/>
    <property type="match status" value="1"/>
</dbReference>